<gene>
    <name evidence="1" type="ORF">HNR42_002925</name>
</gene>
<dbReference type="SUPFAM" id="SSF48452">
    <property type="entry name" value="TPR-like"/>
    <property type="match status" value="1"/>
</dbReference>
<proteinExistence type="predicted"/>
<keyword evidence="2" id="KW-1185">Reference proteome</keyword>
<accession>A0A841I6L5</accession>
<name>A0A841I6L5_9DEIO</name>
<dbReference type="InterPro" id="IPR011990">
    <property type="entry name" value="TPR-like_helical_dom_sf"/>
</dbReference>
<organism evidence="1 2">
    <name type="scientific">Deinobacterium chartae</name>
    <dbReference type="NCBI Taxonomy" id="521158"/>
    <lineage>
        <taxon>Bacteria</taxon>
        <taxon>Thermotogati</taxon>
        <taxon>Deinococcota</taxon>
        <taxon>Deinococci</taxon>
        <taxon>Deinococcales</taxon>
        <taxon>Deinococcaceae</taxon>
        <taxon>Deinobacterium</taxon>
    </lineage>
</organism>
<dbReference type="AlphaFoldDB" id="A0A841I6L5"/>
<dbReference type="Proteomes" id="UP000569951">
    <property type="component" value="Unassembled WGS sequence"/>
</dbReference>
<dbReference type="RefSeq" id="WP_183988228.1">
    <property type="nucleotide sequence ID" value="NZ_JACHHG010000012.1"/>
</dbReference>
<evidence type="ECO:0000313" key="1">
    <source>
        <dbReference type="EMBL" id="MBB6099475.1"/>
    </source>
</evidence>
<dbReference type="EMBL" id="JACHHG010000012">
    <property type="protein sequence ID" value="MBB6099475.1"/>
    <property type="molecule type" value="Genomic_DNA"/>
</dbReference>
<sequence length="249" mass="25890">MTAALEEAHALLEHDPDAAERALTAALPRLPDSDLLRAARLAWALGLAPLTAELLRRAQQQGLEVPAAQQAAALNRCGRPQEALEALRGAQDAWSCLQAAQGHWQLGQPDAGLEVAGGVLLSARRSGDAGLLIATVSLLGELHLAAGEPRAAVLALAEGLKVAELVNEPADPYLLAVLAEAQSRWGNARKGAATATKALARSGPRALSRVRARVALVQAGAGGGLEEAHALCLRLGWGFWAARVRALLT</sequence>
<protein>
    <submittedName>
        <fullName evidence="1">Tetratricopeptide (TPR) repeat protein</fullName>
    </submittedName>
</protein>
<evidence type="ECO:0000313" key="2">
    <source>
        <dbReference type="Proteomes" id="UP000569951"/>
    </source>
</evidence>
<comment type="caution">
    <text evidence="1">The sequence shown here is derived from an EMBL/GenBank/DDBJ whole genome shotgun (WGS) entry which is preliminary data.</text>
</comment>
<reference evidence="1 2" key="1">
    <citation type="submission" date="2020-08" db="EMBL/GenBank/DDBJ databases">
        <title>Genomic Encyclopedia of Type Strains, Phase IV (KMG-IV): sequencing the most valuable type-strain genomes for metagenomic binning, comparative biology and taxonomic classification.</title>
        <authorList>
            <person name="Goeker M."/>
        </authorList>
    </citation>
    <scope>NUCLEOTIDE SEQUENCE [LARGE SCALE GENOMIC DNA]</scope>
    <source>
        <strain evidence="1 2">DSM 21458</strain>
    </source>
</reference>